<feature type="non-terminal residue" evidence="2">
    <location>
        <position position="1"/>
    </location>
</feature>
<gene>
    <name evidence="2" type="ORF">UW22_C0039G0010</name>
</gene>
<sequence>MLSLFLLLVYSLILSIVFSRPIFFEVRQPFSLIGFIIELASLIMAFVLVLRFYKKNGLSKALVFFLPLFLLAPVLEGDWIISGRFTFHQLNFYLWNTPLAIIFYYAGGYELYLLYKKIGKGFGNRLKAAGIHLLLDTLLTTPFAILLGFWTFRSTLLPYYPFIIPVVHIGEVGFGFLYILFQEWLLMTKKVKGAAKPLVSISVMFIALLVYSQLRFVFDWFI</sequence>
<feature type="transmembrane region" description="Helical" evidence="1">
    <location>
        <begin position="158"/>
        <end position="181"/>
    </location>
</feature>
<proteinExistence type="predicted"/>
<organism evidence="2 3">
    <name type="scientific">Candidatus Gottesmanbacteria bacterium GW2011_GWB1_44_11c</name>
    <dbReference type="NCBI Taxonomy" id="1618447"/>
    <lineage>
        <taxon>Bacteria</taxon>
        <taxon>Candidatus Gottesmaniibacteriota</taxon>
    </lineage>
</organism>
<feature type="transmembrane region" description="Helical" evidence="1">
    <location>
        <begin position="193"/>
        <end position="214"/>
    </location>
</feature>
<name>A0A0G1GPD1_9BACT</name>
<protein>
    <submittedName>
        <fullName evidence="2">Uncharacterized protein</fullName>
    </submittedName>
</protein>
<keyword evidence="1" id="KW-1133">Transmembrane helix</keyword>
<evidence type="ECO:0000313" key="3">
    <source>
        <dbReference type="Proteomes" id="UP000034617"/>
    </source>
</evidence>
<keyword evidence="1" id="KW-0812">Transmembrane</keyword>
<feature type="transmembrane region" description="Helical" evidence="1">
    <location>
        <begin position="29"/>
        <end position="50"/>
    </location>
</feature>
<comment type="caution">
    <text evidence="2">The sequence shown here is derived from an EMBL/GenBank/DDBJ whole genome shotgun (WGS) entry which is preliminary data.</text>
</comment>
<feature type="transmembrane region" description="Helical" evidence="1">
    <location>
        <begin position="62"/>
        <end position="81"/>
    </location>
</feature>
<reference evidence="2 3" key="1">
    <citation type="journal article" date="2015" name="Nature">
        <title>rRNA introns, odd ribosomes, and small enigmatic genomes across a large radiation of phyla.</title>
        <authorList>
            <person name="Brown C.T."/>
            <person name="Hug L.A."/>
            <person name="Thomas B.C."/>
            <person name="Sharon I."/>
            <person name="Castelle C.J."/>
            <person name="Singh A."/>
            <person name="Wilkins M.J."/>
            <person name="Williams K.H."/>
            <person name="Banfield J.F."/>
        </authorList>
    </citation>
    <scope>NUCLEOTIDE SEQUENCE [LARGE SCALE GENOMIC DNA]</scope>
</reference>
<feature type="transmembrane region" description="Helical" evidence="1">
    <location>
        <begin position="133"/>
        <end position="152"/>
    </location>
</feature>
<dbReference type="EMBL" id="LCHM01000039">
    <property type="protein sequence ID" value="KKT36390.1"/>
    <property type="molecule type" value="Genomic_DNA"/>
</dbReference>
<keyword evidence="1" id="KW-0472">Membrane</keyword>
<dbReference type="AlphaFoldDB" id="A0A0G1GPD1"/>
<evidence type="ECO:0000256" key="1">
    <source>
        <dbReference type="SAM" id="Phobius"/>
    </source>
</evidence>
<feature type="transmembrane region" description="Helical" evidence="1">
    <location>
        <begin position="93"/>
        <end position="112"/>
    </location>
</feature>
<evidence type="ECO:0000313" key="2">
    <source>
        <dbReference type="EMBL" id="KKT36390.1"/>
    </source>
</evidence>
<accession>A0A0G1GPD1</accession>
<dbReference type="Proteomes" id="UP000034617">
    <property type="component" value="Unassembled WGS sequence"/>
</dbReference>